<feature type="region of interest" description="Disordered" evidence="2">
    <location>
        <begin position="1"/>
        <end position="55"/>
    </location>
</feature>
<gene>
    <name evidence="3" type="ORF">THAOC_15708</name>
</gene>
<reference evidence="3 4" key="1">
    <citation type="journal article" date="2012" name="Genome Biol.">
        <title>Genome and low-iron response of an oceanic diatom adapted to chronic iron limitation.</title>
        <authorList>
            <person name="Lommer M."/>
            <person name="Specht M."/>
            <person name="Roy A.S."/>
            <person name="Kraemer L."/>
            <person name="Andreson R."/>
            <person name="Gutowska M.A."/>
            <person name="Wolf J."/>
            <person name="Bergner S.V."/>
            <person name="Schilhabel M.B."/>
            <person name="Klostermeier U.C."/>
            <person name="Beiko R.G."/>
            <person name="Rosenstiel P."/>
            <person name="Hippler M."/>
            <person name="Laroche J."/>
        </authorList>
    </citation>
    <scope>NUCLEOTIDE SEQUENCE [LARGE SCALE GENOMIC DNA]</scope>
    <source>
        <strain evidence="3 4">CCMP1005</strain>
    </source>
</reference>
<keyword evidence="1" id="KW-0175">Coiled coil</keyword>
<comment type="caution">
    <text evidence="3">The sequence shown here is derived from an EMBL/GenBank/DDBJ whole genome shotgun (WGS) entry which is preliminary data.</text>
</comment>
<feature type="coiled-coil region" evidence="1">
    <location>
        <begin position="67"/>
        <end position="119"/>
    </location>
</feature>
<dbReference type="AlphaFoldDB" id="K0SE28"/>
<sequence length="305" mass="34951">MGNQSRDCSASGMDHALSHNQKHTSKQIGKMEPVTPTTNRVPMDSPPRHHGSNQSANSTILHLQGYIRHLQQENTHLQNLLEQSELENEAAVRELEERIRSLSETLRETRSEKKKTELQKGYFMGVCNSWGEHAEILRHTLLGLAGEPLNEDKPRFCGASVGWLKNALFAANLFLKVLEDWIQHEQWGKLKKVCFYRHFYGYRPPHLDKQFHNIIPLHSTESLFPPGFCNGPVFDMNGPVFDMNHPERVYSDGGNLPQPFGWYRRIPNPDYMDSSAYVVLDKAGDGILTSPFPFWDVELQSCKRQ</sequence>
<dbReference type="Proteomes" id="UP000266841">
    <property type="component" value="Unassembled WGS sequence"/>
</dbReference>
<name>K0SE28_THAOC</name>
<evidence type="ECO:0000256" key="2">
    <source>
        <dbReference type="SAM" id="MobiDB-lite"/>
    </source>
</evidence>
<evidence type="ECO:0000256" key="1">
    <source>
        <dbReference type="SAM" id="Coils"/>
    </source>
</evidence>
<keyword evidence="4" id="KW-1185">Reference proteome</keyword>
<evidence type="ECO:0000313" key="3">
    <source>
        <dbReference type="EMBL" id="EJK63620.1"/>
    </source>
</evidence>
<accession>K0SE28</accession>
<evidence type="ECO:0000313" key="4">
    <source>
        <dbReference type="Proteomes" id="UP000266841"/>
    </source>
</evidence>
<protein>
    <submittedName>
        <fullName evidence="3">Uncharacterized protein</fullName>
    </submittedName>
</protein>
<organism evidence="3 4">
    <name type="scientific">Thalassiosira oceanica</name>
    <name type="common">Marine diatom</name>
    <dbReference type="NCBI Taxonomy" id="159749"/>
    <lineage>
        <taxon>Eukaryota</taxon>
        <taxon>Sar</taxon>
        <taxon>Stramenopiles</taxon>
        <taxon>Ochrophyta</taxon>
        <taxon>Bacillariophyta</taxon>
        <taxon>Coscinodiscophyceae</taxon>
        <taxon>Thalassiosirophycidae</taxon>
        <taxon>Thalassiosirales</taxon>
        <taxon>Thalassiosiraceae</taxon>
        <taxon>Thalassiosira</taxon>
    </lineage>
</organism>
<proteinExistence type="predicted"/>
<dbReference type="EMBL" id="AGNL01018122">
    <property type="protein sequence ID" value="EJK63620.1"/>
    <property type="molecule type" value="Genomic_DNA"/>
</dbReference>